<gene>
    <name evidence="1" type="ORF">C8D82_1556</name>
</gene>
<evidence type="ECO:0000313" key="1">
    <source>
        <dbReference type="EMBL" id="PVY32249.1"/>
    </source>
</evidence>
<dbReference type="Proteomes" id="UP000245959">
    <property type="component" value="Unassembled WGS sequence"/>
</dbReference>
<dbReference type="CDD" id="cd09620">
    <property type="entry name" value="CBM9_like_3"/>
    <property type="match status" value="1"/>
</dbReference>
<dbReference type="RefSeq" id="WP_116886002.1">
    <property type="nucleotide sequence ID" value="NZ_QEKH01000055.1"/>
</dbReference>
<dbReference type="Gene3D" id="2.60.40.1190">
    <property type="match status" value="1"/>
</dbReference>
<dbReference type="GeneID" id="78297264"/>
<protein>
    <submittedName>
        <fullName evidence="1">Carbohydrate binding protein with CBM9 domain</fullName>
    </submittedName>
</protein>
<organism evidence="1 2">
    <name type="scientific">Victivallis vadensis</name>
    <dbReference type="NCBI Taxonomy" id="172901"/>
    <lineage>
        <taxon>Bacteria</taxon>
        <taxon>Pseudomonadati</taxon>
        <taxon>Lentisphaerota</taxon>
        <taxon>Lentisphaeria</taxon>
        <taxon>Victivallales</taxon>
        <taxon>Victivallaceae</taxon>
        <taxon>Victivallis</taxon>
    </lineage>
</organism>
<keyword evidence="2" id="KW-1185">Reference proteome</keyword>
<dbReference type="SUPFAM" id="SSF49344">
    <property type="entry name" value="CBD9-like"/>
    <property type="match status" value="1"/>
</dbReference>
<reference evidence="1 2" key="1">
    <citation type="submission" date="2018-04" db="EMBL/GenBank/DDBJ databases">
        <title>Genomic Encyclopedia of Type Strains, Phase IV (KMG-IV): sequencing the most valuable type-strain genomes for metagenomic binning, comparative biology and taxonomic classification.</title>
        <authorList>
            <person name="Goeker M."/>
        </authorList>
    </citation>
    <scope>NUCLEOTIDE SEQUENCE [LARGE SCALE GENOMIC DNA]</scope>
    <source>
        <strain evidence="1 2">DSM 14823</strain>
    </source>
</reference>
<dbReference type="EMBL" id="QEKH01000055">
    <property type="protein sequence ID" value="PVY32249.1"/>
    <property type="molecule type" value="Genomic_DNA"/>
</dbReference>
<name>A0A2U1AC01_9BACT</name>
<sequence length="254" mass="28576">MLKLFSAAILAACLAGCCTNVEPISRVEAVYAPGLRVDAGMSDPAWQKAPEYRLRCYRNFQHLPEKTVAAIEAGKYEVQASAKLLYDDENLYIGCRIENDDIWTLDQQDQLRHYLTGDVFEVFLKPEESNAYLELYATPSGNKSAFYFPSRAFGGTVLIDRQKLMPGIEVVSKVDGTLNDSSDADRGWTSVMTVSRKAVEEKLGIPLDSGRAWRILLAGYSFSGNRTFGENFSHPLLPQLNYHLYEYYAPLTFR</sequence>
<dbReference type="AlphaFoldDB" id="A0A2U1AC01"/>
<evidence type="ECO:0000313" key="2">
    <source>
        <dbReference type="Proteomes" id="UP000245959"/>
    </source>
</evidence>
<comment type="caution">
    <text evidence="1">The sequence shown here is derived from an EMBL/GenBank/DDBJ whole genome shotgun (WGS) entry which is preliminary data.</text>
</comment>
<proteinExistence type="predicted"/>
<accession>A0A2U1AC01</accession>